<evidence type="ECO:0000313" key="2">
    <source>
        <dbReference type="Proteomes" id="UP000094741"/>
    </source>
</evidence>
<evidence type="ECO:0000313" key="1">
    <source>
        <dbReference type="EMBL" id="OEE38313.1"/>
    </source>
</evidence>
<reference evidence="1 2" key="1">
    <citation type="journal article" date="2012" name="Science">
        <title>Ecological populations of bacteria act as socially cohesive units of antibiotic production and resistance.</title>
        <authorList>
            <person name="Cordero O.X."/>
            <person name="Wildschutte H."/>
            <person name="Kirkup B."/>
            <person name="Proehl S."/>
            <person name="Ngo L."/>
            <person name="Hussain F."/>
            <person name="Le Roux F."/>
            <person name="Mincer T."/>
            <person name="Polz M.F."/>
        </authorList>
    </citation>
    <scope>NUCLEOTIDE SEQUENCE [LARGE SCALE GENOMIC DNA]</scope>
    <source>
        <strain evidence="1 2">ZF-129</strain>
    </source>
</reference>
<accession>A0A1E5BKB2</accession>
<dbReference type="RefSeq" id="WP_017041310.1">
    <property type="nucleotide sequence ID" value="NZ_AJYQ02000002.1"/>
</dbReference>
<dbReference type="EMBL" id="AJYQ02000002">
    <property type="protein sequence ID" value="OEE38313.1"/>
    <property type="molecule type" value="Genomic_DNA"/>
</dbReference>
<gene>
    <name evidence="1" type="ORF">A1QO_02730</name>
</gene>
<organism evidence="1 2">
    <name type="scientific">Vibrio genomosp. F10 str. ZF-129</name>
    <dbReference type="NCBI Taxonomy" id="1187848"/>
    <lineage>
        <taxon>Bacteria</taxon>
        <taxon>Pseudomonadati</taxon>
        <taxon>Pseudomonadota</taxon>
        <taxon>Gammaproteobacteria</taxon>
        <taxon>Vibrionales</taxon>
        <taxon>Vibrionaceae</taxon>
        <taxon>Vibrio</taxon>
    </lineage>
</organism>
<dbReference type="AlphaFoldDB" id="A0A1E5BKB2"/>
<protein>
    <submittedName>
        <fullName evidence="1">Uncharacterized protein</fullName>
    </submittedName>
</protein>
<comment type="caution">
    <text evidence="1">The sequence shown here is derived from an EMBL/GenBank/DDBJ whole genome shotgun (WGS) entry which is preliminary data.</text>
</comment>
<dbReference type="Proteomes" id="UP000094741">
    <property type="component" value="Unassembled WGS sequence"/>
</dbReference>
<proteinExistence type="predicted"/>
<dbReference type="STRING" id="1187848.A1QO_02730"/>
<sequence>MEILGYFVCINGAIWTVYTDGSSNYHLDLQVTSDNKGVQILGEYDGEPSPTTGRLIEDEYTLWRSLVELAANIETDKNDVSLDDLRSDLKHQLSIPDELDWTYFLKTASRAYVSAEKELRNMTFEPQCLKSTSELKAKSN</sequence>
<dbReference type="OrthoDB" id="9995899at2"/>
<name>A0A1E5BKB2_9VIBR</name>